<dbReference type="RefSeq" id="WP_091694561.1">
    <property type="nucleotide sequence ID" value="NZ_FPBF01000004.1"/>
</dbReference>
<sequence>MTVTTTSIPQDMYLDQKEAEHKEKIKRRGSRVIMFSFIGIFILIMVLFRTGTPLQRDTEIKGRVLFSLYNHGDYLIVLTNQIISAQSMGDELQGNFIIGDQLQKNSGFDTLVVNSKSRIWLNFKNKEK</sequence>
<keyword evidence="3" id="KW-1185">Reference proteome</keyword>
<organism evidence="2 3">
    <name type="scientific">Algoriphagus locisalis</name>
    <dbReference type="NCBI Taxonomy" id="305507"/>
    <lineage>
        <taxon>Bacteria</taxon>
        <taxon>Pseudomonadati</taxon>
        <taxon>Bacteroidota</taxon>
        <taxon>Cytophagia</taxon>
        <taxon>Cytophagales</taxon>
        <taxon>Cyclobacteriaceae</taxon>
        <taxon>Algoriphagus</taxon>
    </lineage>
</organism>
<proteinExistence type="predicted"/>
<dbReference type="EMBL" id="FPBF01000004">
    <property type="protein sequence ID" value="SFT95004.1"/>
    <property type="molecule type" value="Genomic_DNA"/>
</dbReference>
<dbReference type="AlphaFoldDB" id="A0A1I7C6K6"/>
<evidence type="ECO:0000313" key="2">
    <source>
        <dbReference type="EMBL" id="SFT95004.1"/>
    </source>
</evidence>
<accession>A0A1I7C6K6</accession>
<dbReference type="Proteomes" id="UP000199673">
    <property type="component" value="Unassembled WGS sequence"/>
</dbReference>
<evidence type="ECO:0000256" key="1">
    <source>
        <dbReference type="SAM" id="Phobius"/>
    </source>
</evidence>
<feature type="transmembrane region" description="Helical" evidence="1">
    <location>
        <begin position="32"/>
        <end position="51"/>
    </location>
</feature>
<protein>
    <submittedName>
        <fullName evidence="2">Uncharacterized protein</fullName>
    </submittedName>
</protein>
<reference evidence="3" key="1">
    <citation type="submission" date="2016-10" db="EMBL/GenBank/DDBJ databases">
        <authorList>
            <person name="Varghese N."/>
            <person name="Submissions S."/>
        </authorList>
    </citation>
    <scope>NUCLEOTIDE SEQUENCE [LARGE SCALE GENOMIC DNA]</scope>
    <source>
        <strain evidence="3">DSM 23445</strain>
    </source>
</reference>
<gene>
    <name evidence="2" type="ORF">SAMN04489724_2907</name>
</gene>
<keyword evidence="1" id="KW-0812">Transmembrane</keyword>
<keyword evidence="1" id="KW-0472">Membrane</keyword>
<keyword evidence="1" id="KW-1133">Transmembrane helix</keyword>
<name>A0A1I7C6K6_9BACT</name>
<evidence type="ECO:0000313" key="3">
    <source>
        <dbReference type="Proteomes" id="UP000199673"/>
    </source>
</evidence>